<protein>
    <submittedName>
        <fullName evidence="1">Uncharacterized protein</fullName>
    </submittedName>
</protein>
<organism evidence="1 2">
    <name type="scientific">Sorghum bicolor</name>
    <name type="common">Sorghum</name>
    <name type="synonym">Sorghum vulgare</name>
    <dbReference type="NCBI Taxonomy" id="4558"/>
    <lineage>
        <taxon>Eukaryota</taxon>
        <taxon>Viridiplantae</taxon>
        <taxon>Streptophyta</taxon>
        <taxon>Embryophyta</taxon>
        <taxon>Tracheophyta</taxon>
        <taxon>Spermatophyta</taxon>
        <taxon>Magnoliopsida</taxon>
        <taxon>Liliopsida</taxon>
        <taxon>Poales</taxon>
        <taxon>Poaceae</taxon>
        <taxon>PACMAD clade</taxon>
        <taxon>Panicoideae</taxon>
        <taxon>Andropogonodae</taxon>
        <taxon>Andropogoneae</taxon>
        <taxon>Sorghinae</taxon>
        <taxon>Sorghum</taxon>
    </lineage>
</organism>
<evidence type="ECO:0000313" key="1">
    <source>
        <dbReference type="EMBL" id="OQU77615.1"/>
    </source>
</evidence>
<gene>
    <name evidence="1" type="ORF">SORBI_3009G079925</name>
</gene>
<reference evidence="1 2" key="1">
    <citation type="journal article" date="2009" name="Nature">
        <title>The Sorghum bicolor genome and the diversification of grasses.</title>
        <authorList>
            <person name="Paterson A.H."/>
            <person name="Bowers J.E."/>
            <person name="Bruggmann R."/>
            <person name="Dubchak I."/>
            <person name="Grimwood J."/>
            <person name="Gundlach H."/>
            <person name="Haberer G."/>
            <person name="Hellsten U."/>
            <person name="Mitros T."/>
            <person name="Poliakov A."/>
            <person name="Schmutz J."/>
            <person name="Spannagl M."/>
            <person name="Tang H."/>
            <person name="Wang X."/>
            <person name="Wicker T."/>
            <person name="Bharti A.K."/>
            <person name="Chapman J."/>
            <person name="Feltus F.A."/>
            <person name="Gowik U."/>
            <person name="Grigoriev I.V."/>
            <person name="Lyons E."/>
            <person name="Maher C.A."/>
            <person name="Martis M."/>
            <person name="Narechania A."/>
            <person name="Otillar R.P."/>
            <person name="Penning B.W."/>
            <person name="Salamov A.A."/>
            <person name="Wang Y."/>
            <person name="Zhang L."/>
            <person name="Carpita N.C."/>
            <person name="Freeling M."/>
            <person name="Gingle A.R."/>
            <person name="Hash C.T."/>
            <person name="Keller B."/>
            <person name="Klein P."/>
            <person name="Kresovich S."/>
            <person name="McCann M.C."/>
            <person name="Ming R."/>
            <person name="Peterson D.G."/>
            <person name="Mehboob-ur-Rahman"/>
            <person name="Ware D."/>
            <person name="Westhoff P."/>
            <person name="Mayer K.F."/>
            <person name="Messing J."/>
            <person name="Rokhsar D.S."/>
        </authorList>
    </citation>
    <scope>NUCLEOTIDE SEQUENCE [LARGE SCALE GENOMIC DNA]</scope>
    <source>
        <strain evidence="2">cv. BTx623</strain>
    </source>
</reference>
<dbReference type="STRING" id="4558.A0A1Z5R2F3"/>
<sequence length="87" mass="9613">MPLSEQSFFDMMNEAVDVDGISLSSGFAYADEEVTEVAPTPATKKKWARSSNYSVDEDEALVMAWESVSLDPVVGVDQNVVFVFRTQ</sequence>
<dbReference type="Gramene" id="OQU77615">
    <property type="protein sequence ID" value="OQU77615"/>
    <property type="gene ID" value="SORBI_3009G079925"/>
</dbReference>
<accession>A0A1Z5R2F3</accession>
<proteinExistence type="predicted"/>
<keyword evidence="2" id="KW-1185">Reference proteome</keyword>
<dbReference type="InParanoid" id="A0A1Z5R2F3"/>
<reference evidence="2" key="2">
    <citation type="journal article" date="2018" name="Plant J.">
        <title>The Sorghum bicolor reference genome: improved assembly, gene annotations, a transcriptome atlas, and signatures of genome organization.</title>
        <authorList>
            <person name="McCormick R.F."/>
            <person name="Truong S.K."/>
            <person name="Sreedasyam A."/>
            <person name="Jenkins J."/>
            <person name="Shu S."/>
            <person name="Sims D."/>
            <person name="Kennedy M."/>
            <person name="Amirebrahimi M."/>
            <person name="Weers B.D."/>
            <person name="McKinley B."/>
            <person name="Mattison A."/>
            <person name="Morishige D.T."/>
            <person name="Grimwood J."/>
            <person name="Schmutz J."/>
            <person name="Mullet J.E."/>
        </authorList>
    </citation>
    <scope>NUCLEOTIDE SEQUENCE [LARGE SCALE GENOMIC DNA]</scope>
    <source>
        <strain evidence="2">cv. BTx623</strain>
    </source>
</reference>
<name>A0A1Z5R2F3_SORBI</name>
<evidence type="ECO:0000313" key="2">
    <source>
        <dbReference type="Proteomes" id="UP000000768"/>
    </source>
</evidence>
<dbReference type="EMBL" id="CM000768">
    <property type="protein sequence ID" value="OQU77615.1"/>
    <property type="molecule type" value="Genomic_DNA"/>
</dbReference>
<dbReference type="AlphaFoldDB" id="A0A1Z5R2F3"/>
<dbReference type="Proteomes" id="UP000000768">
    <property type="component" value="Chromosome 9"/>
</dbReference>